<dbReference type="PROSITE" id="PS00409">
    <property type="entry name" value="PROKAR_NTER_METHYL"/>
    <property type="match status" value="1"/>
</dbReference>
<dbReference type="EMBL" id="CP056030">
    <property type="protein sequence ID" value="QKZ04953.1"/>
    <property type="molecule type" value="Genomic_DNA"/>
</dbReference>
<keyword evidence="6 8" id="KW-1133">Transmembrane helix</keyword>
<evidence type="ECO:0000256" key="5">
    <source>
        <dbReference type="ARBA" id="ARBA00022692"/>
    </source>
</evidence>
<sequence length="199" mass="21633">MKAERGFTLLEILVVLSLLGILLGLVGTALVSANRASAKAERFSQRLDDLRAAQGYLRRAISQALPVAAGEAAAKPAVFSGQAHGLSFYAPLPESVGGGLFQQQVSLEHHRLRVRLARLQGTTLQPFGEPQVLLPDVEQVTFSYRGLAPLGKDSGWLATWPWPERLPRAVRIEARLRGPVPWVTEQVSLRLDLASEATP</sequence>
<dbReference type="Proteomes" id="UP000509568">
    <property type="component" value="Chromosome"/>
</dbReference>
<keyword evidence="5 8" id="KW-0812">Transmembrane</keyword>
<dbReference type="Pfam" id="PF07963">
    <property type="entry name" value="N_methyl"/>
    <property type="match status" value="1"/>
</dbReference>
<evidence type="ECO:0000256" key="8">
    <source>
        <dbReference type="SAM" id="Phobius"/>
    </source>
</evidence>
<reference evidence="9 10" key="1">
    <citation type="submission" date="2020-06" db="EMBL/GenBank/DDBJ databases">
        <title>Pseudomonas eucalypticola sp. nov., an endophyte of Eucalyptus dunnii leaves with biocontrol ability of eucalyptus leaf blight.</title>
        <authorList>
            <person name="Liu Y."/>
            <person name="Song Z."/>
            <person name="Zeng H."/>
            <person name="Lu M."/>
            <person name="Wang X."/>
            <person name="Lian X."/>
            <person name="Zhang Q."/>
        </authorList>
    </citation>
    <scope>NUCLEOTIDE SEQUENCE [LARGE SCALE GENOMIC DNA]</scope>
    <source>
        <strain evidence="9 10">NP-1</strain>
    </source>
</reference>
<evidence type="ECO:0000256" key="2">
    <source>
        <dbReference type="ARBA" id="ARBA00022475"/>
    </source>
</evidence>
<dbReference type="InterPro" id="IPR045584">
    <property type="entry name" value="Pilin-like"/>
</dbReference>
<evidence type="ECO:0000313" key="9">
    <source>
        <dbReference type="EMBL" id="QKZ04953.1"/>
    </source>
</evidence>
<dbReference type="RefSeq" id="WP_176570958.1">
    <property type="nucleotide sequence ID" value="NZ_CP056030.1"/>
</dbReference>
<feature type="transmembrane region" description="Helical" evidence="8">
    <location>
        <begin position="12"/>
        <end position="33"/>
    </location>
</feature>
<evidence type="ECO:0000313" key="10">
    <source>
        <dbReference type="Proteomes" id="UP000509568"/>
    </source>
</evidence>
<protein>
    <submittedName>
        <fullName evidence="9">Prepilin-type N-terminal cleavage/methylation domain-containing protein</fullName>
    </submittedName>
</protein>
<dbReference type="GO" id="GO:0005886">
    <property type="term" value="C:plasma membrane"/>
    <property type="evidence" value="ECO:0007669"/>
    <property type="project" value="UniProtKB-SubCell"/>
</dbReference>
<dbReference type="AlphaFoldDB" id="A0A7D5D7T6"/>
<dbReference type="SUPFAM" id="SSF54523">
    <property type="entry name" value="Pili subunits"/>
    <property type="match status" value="1"/>
</dbReference>
<keyword evidence="3" id="KW-0488">Methylation</keyword>
<dbReference type="NCBIfam" id="TIGR02532">
    <property type="entry name" value="IV_pilin_GFxxxE"/>
    <property type="match status" value="1"/>
</dbReference>
<evidence type="ECO:0000256" key="1">
    <source>
        <dbReference type="ARBA" id="ARBA00004377"/>
    </source>
</evidence>
<evidence type="ECO:0000256" key="3">
    <source>
        <dbReference type="ARBA" id="ARBA00022481"/>
    </source>
</evidence>
<accession>A0A7D5D7T6</accession>
<proteinExistence type="predicted"/>
<organism evidence="9 10">
    <name type="scientific">Pseudomonas eucalypticola</name>
    <dbReference type="NCBI Taxonomy" id="2599595"/>
    <lineage>
        <taxon>Bacteria</taxon>
        <taxon>Pseudomonadati</taxon>
        <taxon>Pseudomonadota</taxon>
        <taxon>Gammaproteobacteria</taxon>
        <taxon>Pseudomonadales</taxon>
        <taxon>Pseudomonadaceae</taxon>
        <taxon>Pseudomonas</taxon>
    </lineage>
</organism>
<comment type="subcellular location">
    <subcellularLocation>
        <location evidence="1">Cell inner membrane</location>
        <topology evidence="1">Single-pass membrane protein</topology>
    </subcellularLocation>
</comment>
<dbReference type="InterPro" id="IPR012902">
    <property type="entry name" value="N_methyl_site"/>
</dbReference>
<keyword evidence="7 8" id="KW-0472">Membrane</keyword>
<dbReference type="PANTHER" id="PTHR39583">
    <property type="entry name" value="TYPE II SECRETION SYSTEM PROTEIN J-RELATED"/>
    <property type="match status" value="1"/>
</dbReference>
<dbReference type="InterPro" id="IPR051621">
    <property type="entry name" value="T2SS_protein_J"/>
</dbReference>
<evidence type="ECO:0000256" key="6">
    <source>
        <dbReference type="ARBA" id="ARBA00022989"/>
    </source>
</evidence>
<dbReference type="PANTHER" id="PTHR39583:SF2">
    <property type="entry name" value="TYPE II SECRETION SYSTEM PROTEIN J"/>
    <property type="match status" value="1"/>
</dbReference>
<keyword evidence="10" id="KW-1185">Reference proteome</keyword>
<evidence type="ECO:0000256" key="7">
    <source>
        <dbReference type="ARBA" id="ARBA00023136"/>
    </source>
</evidence>
<keyword evidence="4" id="KW-0997">Cell inner membrane</keyword>
<name>A0A7D5D7T6_9PSED</name>
<keyword evidence="2" id="KW-1003">Cell membrane</keyword>
<dbReference type="KEGG" id="pez:HWQ56_14620"/>
<evidence type="ECO:0000256" key="4">
    <source>
        <dbReference type="ARBA" id="ARBA00022519"/>
    </source>
</evidence>
<gene>
    <name evidence="9" type="ORF">HWQ56_14620</name>
</gene>